<keyword evidence="4" id="KW-1185">Reference proteome</keyword>
<dbReference type="InterPro" id="IPR002885">
    <property type="entry name" value="PPR_rpt"/>
</dbReference>
<dbReference type="InterPro" id="IPR046848">
    <property type="entry name" value="E_motif"/>
</dbReference>
<feature type="repeat" description="PPR" evidence="2">
    <location>
        <begin position="309"/>
        <end position="343"/>
    </location>
</feature>
<dbReference type="FunFam" id="1.25.40.10:FF:000436">
    <property type="entry name" value="Pentatricopeptide repeat-containing protein At5g39350 family"/>
    <property type="match status" value="1"/>
</dbReference>
<keyword evidence="1" id="KW-0677">Repeat</keyword>
<dbReference type="PANTHER" id="PTHR47926">
    <property type="entry name" value="PENTATRICOPEPTIDE REPEAT-CONTAINING PROTEIN"/>
    <property type="match status" value="1"/>
</dbReference>
<sequence>MSTTTIPQWPQPRRKLQVEVRFVLKEKVGNKRLQQGRHQYMKTRDRLIKLFQACKNGKYFTQLHSLTIKSGLTQDVLFAAQLVDLYSNFSPIQTTRKLFDETPQRNVYIWNSILKCYCREKQFKETLLLFSRLVSCVKLDWYSIPIALKACSGLKAFEFGEMIHGFAEKNGQTGSNLFVGSGLVELYSKCGKLGEALRVFEEYFVPDIVLWTTLITGYEQNGAPEEALKIFGRMVVGNAVVPDSITLVSIVSACAQLLKLKAGRSVHGYVMRMGFNGSLSLLNSLLNLYAKTGSLNAAANLFRKMEGKDVISWASMIACFAHNGAAMEALKLFDEMTIRGVEPTSVILISTLQACKATRNLEEGKRIHEIAAKKGLESDILVSTALIDMYMNCFSPDEAIEVFKRMPENDAACWSALLCGCVQNGMADKSMGVFCNMLASDIRPDGIVMVKILLACSELGVLQQTCCVHGFVIKGGFSNNSFVGASLIESYAKCGSVDNAVMVFEGIINKDVIVWSSMFAGYGYHGRGHDSLEFFDRMVKHPAIRPNNVTFLSILAACSHAGLVKEGIEIFNKMVNDYKLIPDSKHYGIVVDLLGRTGELDKAMQFIDQIPQPVGAHIWGALLGACRIHQNMEMGEVAAKNLLKLDPDHSGYYILLSNIYAVGGKWDNAADVRTLVKEKQLKKVSGQSAIELRDEVHNFVANDRSHPKSEPIYGLLMKLEVRMREENNVPNMDDFLQDAED</sequence>
<evidence type="ECO:0000256" key="2">
    <source>
        <dbReference type="PROSITE-ProRule" id="PRU00708"/>
    </source>
</evidence>
<name>A0ABD1WS23_9LAMI</name>
<feature type="repeat" description="PPR" evidence="2">
    <location>
        <begin position="106"/>
        <end position="136"/>
    </location>
</feature>
<evidence type="ECO:0000313" key="3">
    <source>
        <dbReference type="EMBL" id="KAL2552502.1"/>
    </source>
</evidence>
<accession>A0ABD1WS23</accession>
<dbReference type="InterPro" id="IPR046849">
    <property type="entry name" value="E2_motif"/>
</dbReference>
<dbReference type="Gene3D" id="1.25.40.10">
    <property type="entry name" value="Tetratricopeptide repeat domain"/>
    <property type="match status" value="5"/>
</dbReference>
<dbReference type="Pfam" id="PF13041">
    <property type="entry name" value="PPR_2"/>
    <property type="match status" value="1"/>
</dbReference>
<dbReference type="Pfam" id="PF20431">
    <property type="entry name" value="E_motif"/>
    <property type="match status" value="1"/>
</dbReference>
<dbReference type="InterPro" id="IPR046960">
    <property type="entry name" value="PPR_At4g14850-like_plant"/>
</dbReference>
<proteinExistence type="predicted"/>
<dbReference type="EMBL" id="JBFOLJ010000002">
    <property type="protein sequence ID" value="KAL2552502.1"/>
    <property type="molecule type" value="Genomic_DNA"/>
</dbReference>
<gene>
    <name evidence="3" type="ORF">Fot_06121</name>
</gene>
<dbReference type="PANTHER" id="PTHR47926:SF431">
    <property type="entry name" value="PENTATRICOPEPTIDE REPEAT-CONTAINING PROTEIN-RELATED"/>
    <property type="match status" value="1"/>
</dbReference>
<dbReference type="GO" id="GO:0003729">
    <property type="term" value="F:mRNA binding"/>
    <property type="evidence" value="ECO:0007669"/>
    <property type="project" value="UniProtKB-ARBA"/>
</dbReference>
<dbReference type="PROSITE" id="PS51375">
    <property type="entry name" value="PPR"/>
    <property type="match status" value="5"/>
</dbReference>
<dbReference type="NCBIfam" id="TIGR00756">
    <property type="entry name" value="PPR"/>
    <property type="match status" value="4"/>
</dbReference>
<dbReference type="FunFam" id="1.25.40.10:FF:000090">
    <property type="entry name" value="Pentatricopeptide repeat-containing protein, chloroplastic"/>
    <property type="match status" value="1"/>
</dbReference>
<dbReference type="InterPro" id="IPR011990">
    <property type="entry name" value="TPR-like_helical_dom_sf"/>
</dbReference>
<evidence type="ECO:0000313" key="4">
    <source>
        <dbReference type="Proteomes" id="UP001604277"/>
    </source>
</evidence>
<feature type="repeat" description="PPR" evidence="2">
    <location>
        <begin position="511"/>
        <end position="541"/>
    </location>
</feature>
<evidence type="ECO:0000256" key="1">
    <source>
        <dbReference type="ARBA" id="ARBA00022737"/>
    </source>
</evidence>
<dbReference type="Proteomes" id="UP001604277">
    <property type="component" value="Unassembled WGS sequence"/>
</dbReference>
<protein>
    <submittedName>
        <fullName evidence="3">Pentatricopeptide repeat-containing protein</fullName>
    </submittedName>
</protein>
<dbReference type="SUPFAM" id="SSF48452">
    <property type="entry name" value="TPR-like"/>
    <property type="match status" value="2"/>
</dbReference>
<organism evidence="3 4">
    <name type="scientific">Forsythia ovata</name>
    <dbReference type="NCBI Taxonomy" id="205694"/>
    <lineage>
        <taxon>Eukaryota</taxon>
        <taxon>Viridiplantae</taxon>
        <taxon>Streptophyta</taxon>
        <taxon>Embryophyta</taxon>
        <taxon>Tracheophyta</taxon>
        <taxon>Spermatophyta</taxon>
        <taxon>Magnoliopsida</taxon>
        <taxon>eudicotyledons</taxon>
        <taxon>Gunneridae</taxon>
        <taxon>Pentapetalae</taxon>
        <taxon>asterids</taxon>
        <taxon>lamiids</taxon>
        <taxon>Lamiales</taxon>
        <taxon>Oleaceae</taxon>
        <taxon>Forsythieae</taxon>
        <taxon>Forsythia</taxon>
    </lineage>
</organism>
<dbReference type="Pfam" id="PF01535">
    <property type="entry name" value="PPR"/>
    <property type="match status" value="9"/>
</dbReference>
<comment type="caution">
    <text evidence="3">The sequence shown here is derived from an EMBL/GenBank/DDBJ whole genome shotgun (WGS) entry which is preliminary data.</text>
</comment>
<feature type="repeat" description="PPR" evidence="2">
    <location>
        <begin position="207"/>
        <end position="242"/>
    </location>
</feature>
<dbReference type="AlphaFoldDB" id="A0ABD1WS23"/>
<feature type="repeat" description="PPR" evidence="2">
    <location>
        <begin position="410"/>
        <end position="444"/>
    </location>
</feature>
<dbReference type="FunFam" id="1.25.40.10:FF:000073">
    <property type="entry name" value="Pentatricopeptide repeat-containing protein chloroplastic"/>
    <property type="match status" value="2"/>
</dbReference>
<dbReference type="Pfam" id="PF20430">
    <property type="entry name" value="Eplus_motif"/>
    <property type="match status" value="1"/>
</dbReference>
<reference evidence="4" key="1">
    <citation type="submission" date="2024-07" db="EMBL/GenBank/DDBJ databases">
        <title>Two chromosome-level genome assemblies of Korean endemic species Abeliophyllum distichum and Forsythia ovata (Oleaceae).</title>
        <authorList>
            <person name="Jang H."/>
        </authorList>
    </citation>
    <scope>NUCLEOTIDE SEQUENCE [LARGE SCALE GENOMIC DNA]</scope>
</reference>